<evidence type="ECO:0000313" key="3">
    <source>
        <dbReference type="EMBL" id="OWZ02497.1"/>
    </source>
</evidence>
<dbReference type="Proteomes" id="UP000198211">
    <property type="component" value="Unassembled WGS sequence"/>
</dbReference>
<dbReference type="EMBL" id="NBNE01006127">
    <property type="protein sequence ID" value="OWZ02497.1"/>
    <property type="molecule type" value="Genomic_DNA"/>
</dbReference>
<feature type="domain" description="Reverse transcriptase Ty1/copia-type" evidence="2">
    <location>
        <begin position="202"/>
        <end position="301"/>
    </location>
</feature>
<dbReference type="AlphaFoldDB" id="A0A225VCJ7"/>
<keyword evidence="4" id="KW-1185">Reference proteome</keyword>
<evidence type="ECO:0000313" key="4">
    <source>
        <dbReference type="Proteomes" id="UP000198211"/>
    </source>
</evidence>
<dbReference type="Pfam" id="PF07727">
    <property type="entry name" value="RVT_2"/>
    <property type="match status" value="2"/>
</dbReference>
<comment type="caution">
    <text evidence="3">The sequence shown here is derived from an EMBL/GenBank/DDBJ whole genome shotgun (WGS) entry which is preliminary data.</text>
</comment>
<dbReference type="OrthoDB" id="125830at2759"/>
<evidence type="ECO:0000256" key="1">
    <source>
        <dbReference type="SAM" id="MobiDB-lite"/>
    </source>
</evidence>
<organism evidence="3 4">
    <name type="scientific">Phytophthora megakarya</name>
    <dbReference type="NCBI Taxonomy" id="4795"/>
    <lineage>
        <taxon>Eukaryota</taxon>
        <taxon>Sar</taxon>
        <taxon>Stramenopiles</taxon>
        <taxon>Oomycota</taxon>
        <taxon>Peronosporomycetes</taxon>
        <taxon>Peronosporales</taxon>
        <taxon>Peronosporaceae</taxon>
        <taxon>Phytophthora</taxon>
    </lineage>
</organism>
<feature type="compositionally biased region" description="Basic and acidic residues" evidence="1">
    <location>
        <begin position="107"/>
        <end position="123"/>
    </location>
</feature>
<sequence length="429" mass="49653">MDLLVCIRRQVVELKLGSDNQEALIMATNPTYSRRTRHIELRWHFVREQVEKGAIHLHMQMKEPAVSLRTWWPSVTVVWVSRSLVKWNRKPKQKTGGETPRLTTKRIQHDETPSEEERVERAAAHERGRPGYMDDYIMNAFQKTNRVLDVNGQPIRASDVKIPRNHRETIRSKYADFWTLAELEEMAALKAKGVLKEIPGSEIPKDARAINTIWVYALKFYLHGYIIRFKGRTVALGNHQRPGIDFQEIFSPVARISSFRLFLALAAVLNLLVFGGDINTAYLNAWLNIPQYVRSIPGNTISYVLIYVDDILVATNREDFKVKLFSDLDEVYGIKDQGLLSQYLGIKVSQTSTKITIRQEKYAREILQKFGKRYQFPYREVIGMLMYLATSTRPDLAFVVSQLSRFVAKPSTKHVGTLKRVLRYLRLDQ</sequence>
<dbReference type="PANTHER" id="PTHR11439">
    <property type="entry name" value="GAG-POL-RELATED RETROTRANSPOSON"/>
    <property type="match status" value="1"/>
</dbReference>
<gene>
    <name evidence="3" type="ORF">PHMEG_00025930</name>
</gene>
<name>A0A225VCJ7_9STRA</name>
<feature type="domain" description="Reverse transcriptase Ty1/copia-type" evidence="2">
    <location>
        <begin position="304"/>
        <end position="371"/>
    </location>
</feature>
<reference evidence="4" key="1">
    <citation type="submission" date="2017-03" db="EMBL/GenBank/DDBJ databases">
        <title>Phytopthora megakarya and P. palmivora, two closely related causual agents of cacao black pod achieved similar genome size and gene model numbers by different mechanisms.</title>
        <authorList>
            <person name="Ali S."/>
            <person name="Shao J."/>
            <person name="Larry D.J."/>
            <person name="Kronmiller B."/>
            <person name="Shen D."/>
            <person name="Strem M.D."/>
            <person name="Melnick R.L."/>
            <person name="Guiltinan M.J."/>
            <person name="Tyler B.M."/>
            <person name="Meinhardt L.W."/>
            <person name="Bailey B.A."/>
        </authorList>
    </citation>
    <scope>NUCLEOTIDE SEQUENCE [LARGE SCALE GENOMIC DNA]</scope>
    <source>
        <strain evidence="4">zdho120</strain>
    </source>
</reference>
<protein>
    <submittedName>
        <fullName evidence="3">Copia type Polyprotein</fullName>
    </submittedName>
</protein>
<feature type="region of interest" description="Disordered" evidence="1">
    <location>
        <begin position="89"/>
        <end position="123"/>
    </location>
</feature>
<dbReference type="STRING" id="4795.A0A225VCJ7"/>
<evidence type="ECO:0000259" key="2">
    <source>
        <dbReference type="Pfam" id="PF07727"/>
    </source>
</evidence>
<dbReference type="InterPro" id="IPR013103">
    <property type="entry name" value="RVT_2"/>
</dbReference>
<accession>A0A225VCJ7</accession>
<proteinExistence type="predicted"/>
<dbReference type="PANTHER" id="PTHR11439:SF491">
    <property type="entry name" value="INTEGRASE CATALYTIC DOMAIN-CONTAINING PROTEIN"/>
    <property type="match status" value="1"/>
</dbReference>